<reference evidence="5 6" key="1">
    <citation type="submission" date="2021-05" db="EMBL/GenBank/DDBJ databases">
        <title>Molecular characterization for Shewanella algae harboring chromosomal blaOXA-55-like strains isolated from clinical and environment sample.</title>
        <authorList>
            <person name="Ohama Y."/>
            <person name="Aoki K."/>
            <person name="Harada S."/>
            <person name="Moriya K."/>
            <person name="Ishii Y."/>
            <person name="Tateda K."/>
        </authorList>
    </citation>
    <scope>NUCLEOTIDE SEQUENCE [LARGE SCALE GENOMIC DNA]</scope>
    <source>
        <strain evidence="5 6">MBTL60-118</strain>
    </source>
</reference>
<evidence type="ECO:0000256" key="2">
    <source>
        <dbReference type="ARBA" id="ARBA00022801"/>
    </source>
</evidence>
<dbReference type="Gene3D" id="2.60.40.1180">
    <property type="entry name" value="Golgi alpha-mannosidase II"/>
    <property type="match status" value="1"/>
</dbReference>
<comment type="caution">
    <text evidence="5">The sequence shown here is derived from an EMBL/GenBank/DDBJ whole genome shotgun (WGS) entry which is preliminary data.</text>
</comment>
<organism evidence="5 6">
    <name type="scientific">Shewanella colwelliana</name>
    <name type="common">Alteromonas colwelliana</name>
    <dbReference type="NCBI Taxonomy" id="23"/>
    <lineage>
        <taxon>Bacteria</taxon>
        <taxon>Pseudomonadati</taxon>
        <taxon>Pseudomonadota</taxon>
        <taxon>Gammaproteobacteria</taxon>
        <taxon>Alteromonadales</taxon>
        <taxon>Shewanellaceae</taxon>
        <taxon>Shewanella</taxon>
    </lineage>
</organism>
<dbReference type="Proteomes" id="UP000773469">
    <property type="component" value="Unassembled WGS sequence"/>
</dbReference>
<dbReference type="SUPFAM" id="SSF81296">
    <property type="entry name" value="E set domains"/>
    <property type="match status" value="1"/>
</dbReference>
<dbReference type="Pfam" id="PF00128">
    <property type="entry name" value="Alpha-amylase"/>
    <property type="match status" value="1"/>
</dbReference>
<dbReference type="SMART" id="SM00642">
    <property type="entry name" value="Aamy"/>
    <property type="match status" value="1"/>
</dbReference>
<name>A0ABQ4P016_SHECO</name>
<protein>
    <submittedName>
        <fullName evidence="5">Glycogen operon protein GlgX homolog</fullName>
    </submittedName>
</protein>
<dbReference type="Pfam" id="PF02922">
    <property type="entry name" value="CBM_48"/>
    <property type="match status" value="1"/>
</dbReference>
<keyword evidence="3" id="KW-0326">Glycosidase</keyword>
<dbReference type="SUPFAM" id="SSF51445">
    <property type="entry name" value="(Trans)glycosidases"/>
    <property type="match status" value="1"/>
</dbReference>
<dbReference type="NCBIfam" id="TIGR02100">
    <property type="entry name" value="glgX_debranch"/>
    <property type="match status" value="1"/>
</dbReference>
<dbReference type="Gene3D" id="3.20.20.80">
    <property type="entry name" value="Glycosidases"/>
    <property type="match status" value="1"/>
</dbReference>
<gene>
    <name evidence="5" type="primary">glgX</name>
    <name evidence="5" type="ORF">TUM3794_19430</name>
</gene>
<dbReference type="PANTHER" id="PTHR43002">
    <property type="entry name" value="GLYCOGEN DEBRANCHING ENZYME"/>
    <property type="match status" value="1"/>
</dbReference>
<feature type="domain" description="Glycosyl hydrolase family 13 catalytic" evidence="4">
    <location>
        <begin position="188"/>
        <end position="585"/>
    </location>
</feature>
<dbReference type="EMBL" id="BPEU01000012">
    <property type="protein sequence ID" value="GIU40753.1"/>
    <property type="molecule type" value="Genomic_DNA"/>
</dbReference>
<dbReference type="CDD" id="cd02856">
    <property type="entry name" value="E_set_GDE_Isoamylase_N"/>
    <property type="match status" value="1"/>
</dbReference>
<accession>A0ABQ4P016</accession>
<dbReference type="SUPFAM" id="SSF51011">
    <property type="entry name" value="Glycosyl hydrolase domain"/>
    <property type="match status" value="1"/>
</dbReference>
<dbReference type="InterPro" id="IPR004193">
    <property type="entry name" value="Glyco_hydro_13_N"/>
</dbReference>
<dbReference type="InterPro" id="IPR006047">
    <property type="entry name" value="GH13_cat_dom"/>
</dbReference>
<evidence type="ECO:0000256" key="1">
    <source>
        <dbReference type="ARBA" id="ARBA00008061"/>
    </source>
</evidence>
<dbReference type="InterPro" id="IPR014756">
    <property type="entry name" value="Ig_E-set"/>
</dbReference>
<keyword evidence="6" id="KW-1185">Reference proteome</keyword>
<evidence type="ECO:0000313" key="6">
    <source>
        <dbReference type="Proteomes" id="UP000773469"/>
    </source>
</evidence>
<keyword evidence="2" id="KW-0378">Hydrolase</keyword>
<dbReference type="InterPro" id="IPR011837">
    <property type="entry name" value="Glycogen_debranch_GlgX"/>
</dbReference>
<dbReference type="InterPro" id="IPR013783">
    <property type="entry name" value="Ig-like_fold"/>
</dbReference>
<dbReference type="CDD" id="cd11326">
    <property type="entry name" value="AmyAc_Glg_debranch"/>
    <property type="match status" value="1"/>
</dbReference>
<dbReference type="InterPro" id="IPR017853">
    <property type="entry name" value="GH"/>
</dbReference>
<sequence>MQLTNGKPYPLGATIDDDGVNFALYSANARRVYLCLFEDDSATDDTVLADGSISVKRASHEIARFELPRQSQGVWHGHISGLSAGCRYGYRVDGPYQPELGHRFNVNKLLLDPYAKAFDGEFVDHPSHYGYQLGNMAEDLSFSTLDSASSMPKCVVLDIRMLPAIAPVAKPYSQEEVSLSLRRSVIYELHVKGFTQRHPEVSKAAQGCFLGLADNAVINYLTQLGITAVELLPVQQFVSEPFLQKKQLTNYWGYNTIGFFVPHNGYVNLAAIDEFRTMVDALHKAGIEVILDVVYNHSAEGNRLGPSYSFKGIDNASYYRLHPTEPRYYLNDTGCGNTLNLSNPYVLQMVMDSLRYWVEVMGVDGFRFDLATTLGREEHGFDKGSGFFDAISQDPVLSQVRLIAEPWDIGPGGYQLGQFPIAWSEWNDRYRDTVRRFWRGDAGMLPEFARRFHGSSDLFEHSGRKPAASINFIASHDGFTLMDLVSYRHKHNQANGEQNRDGHNENYSDNYGVEGNSQDVNIAALRARQCRNMLTTLCLSQGVPMLLAGDEFGHSQQGNNNAYCQDNPNSWINWQQDIDSDAQLDFTIKLLRLRRRFPMLCHRDYIHDSANLSSPGLDWFCRQGQLMTKALWGEAQTRTLSLVISGELEAQAGCRQALLLMFNADELPQGFTLPRLNNIGDWQCLLHTQDTPIHAHSHLSNGESLVLQDRSLMVFYAQFTGESHESGKSIHD</sequence>
<proteinExistence type="inferred from homology"/>
<dbReference type="InterPro" id="IPR013780">
    <property type="entry name" value="Glyco_hydro_b"/>
</dbReference>
<dbReference type="InterPro" id="IPR044505">
    <property type="entry name" value="GlgX_Isoamylase_N_E_set"/>
</dbReference>
<comment type="similarity">
    <text evidence="1">Belongs to the glycosyl hydrolase 13 family.</text>
</comment>
<evidence type="ECO:0000313" key="5">
    <source>
        <dbReference type="EMBL" id="GIU40753.1"/>
    </source>
</evidence>
<dbReference type="RefSeq" id="WP_220756840.1">
    <property type="nucleotide sequence ID" value="NZ_BPEU01000012.1"/>
</dbReference>
<dbReference type="Gene3D" id="2.60.40.10">
    <property type="entry name" value="Immunoglobulins"/>
    <property type="match status" value="1"/>
</dbReference>
<evidence type="ECO:0000256" key="3">
    <source>
        <dbReference type="ARBA" id="ARBA00023295"/>
    </source>
</evidence>
<evidence type="ECO:0000259" key="4">
    <source>
        <dbReference type="SMART" id="SM00642"/>
    </source>
</evidence>